<reference evidence="6" key="1">
    <citation type="journal article" date="2019" name="Int. J. Syst. Evol. Microbiol.">
        <title>The Global Catalogue of Microorganisms (GCM) 10K type strain sequencing project: providing services to taxonomists for standard genome sequencing and annotation.</title>
        <authorList>
            <consortium name="The Broad Institute Genomics Platform"/>
            <consortium name="The Broad Institute Genome Sequencing Center for Infectious Disease"/>
            <person name="Wu L."/>
            <person name="Ma J."/>
        </authorList>
    </citation>
    <scope>NUCLEOTIDE SEQUENCE [LARGE SCALE GENOMIC DNA]</scope>
    <source>
        <strain evidence="6">CGMCC 1.15277</strain>
    </source>
</reference>
<dbReference type="InterPro" id="IPR029066">
    <property type="entry name" value="PLP-binding_barrel"/>
</dbReference>
<dbReference type="PANTHER" id="PTHR30511">
    <property type="entry name" value="ALANINE RACEMASE"/>
    <property type="match status" value="1"/>
</dbReference>
<dbReference type="EC" id="5.1.1.1" evidence="5"/>
<feature type="domain" description="Alanine racemase N-terminal" evidence="4">
    <location>
        <begin position="22"/>
        <end position="175"/>
    </location>
</feature>
<dbReference type="PANTHER" id="PTHR30511:SF0">
    <property type="entry name" value="ALANINE RACEMASE, CATABOLIC-RELATED"/>
    <property type="match status" value="1"/>
</dbReference>
<name>A0ABW1X019_9ACTN</name>
<dbReference type="PRINTS" id="PR00992">
    <property type="entry name" value="ALARACEMASE"/>
</dbReference>
<gene>
    <name evidence="5" type="ORF">ACFP57_06710</name>
</gene>
<dbReference type="EMBL" id="JBHSUA010000015">
    <property type="protein sequence ID" value="MFC6396676.1"/>
    <property type="molecule type" value="Genomic_DNA"/>
</dbReference>
<comment type="caution">
    <text evidence="5">The sequence shown here is derived from an EMBL/GenBank/DDBJ whole genome shotgun (WGS) entry which is preliminary data.</text>
</comment>
<organism evidence="5 6">
    <name type="scientific">Luteococcus sanguinis</name>
    <dbReference type="NCBI Taxonomy" id="174038"/>
    <lineage>
        <taxon>Bacteria</taxon>
        <taxon>Bacillati</taxon>
        <taxon>Actinomycetota</taxon>
        <taxon>Actinomycetes</taxon>
        <taxon>Propionibacteriales</taxon>
        <taxon>Propionibacteriaceae</taxon>
        <taxon>Luteococcus</taxon>
    </lineage>
</organism>
<dbReference type="RefSeq" id="WP_343884339.1">
    <property type="nucleotide sequence ID" value="NZ_BAAAKI010000001.1"/>
</dbReference>
<evidence type="ECO:0000313" key="5">
    <source>
        <dbReference type="EMBL" id="MFC6396676.1"/>
    </source>
</evidence>
<dbReference type="SUPFAM" id="SSF51419">
    <property type="entry name" value="PLP-binding barrel"/>
    <property type="match status" value="1"/>
</dbReference>
<dbReference type="GO" id="GO:0008784">
    <property type="term" value="F:alanine racemase activity"/>
    <property type="evidence" value="ECO:0007669"/>
    <property type="project" value="UniProtKB-EC"/>
</dbReference>
<dbReference type="Gene3D" id="2.40.37.10">
    <property type="entry name" value="Lyase, Ornithine Decarboxylase, Chain A, domain 1"/>
    <property type="match status" value="1"/>
</dbReference>
<protein>
    <submittedName>
        <fullName evidence="5">Alanine racemase</fullName>
        <ecNumber evidence="5">5.1.1.1</ecNumber>
    </submittedName>
</protein>
<dbReference type="InterPro" id="IPR001608">
    <property type="entry name" value="Ala_racemase_N"/>
</dbReference>
<dbReference type="InterPro" id="IPR009006">
    <property type="entry name" value="Ala_racemase/Decarboxylase_C"/>
</dbReference>
<sequence>MSVTLRIETEAWRIHLGNVFGETQGLVPVAKGNGYGFGLARLAQEADLLGASVLAVGTADEVAVVRDAGWAKDIVVLTPWSVADGVDLLDDDQVIRTIGRLDDLAAAQAARPDARVILELLTSMRRHGLAADDLPKLETRLGDLRVEGWTIHLPMSGPPEAHLDEARGLASRALAVRKAPLWLSHLSARDYRALAREVDVETHLRVGTKLWLGAPHALRTTARVLDVHKVRRGERIGYWQRRMPTDGWVVVVSGGTANGVALEAPTAGASLRQRAVALAGGSMAAAGLALSPYTLDGRKRFFVEPPHMQSSLVFLPGAATVAIGQEVPVELRLTTAQFDRVIG</sequence>
<dbReference type="Gene3D" id="3.20.20.10">
    <property type="entry name" value="Alanine racemase"/>
    <property type="match status" value="1"/>
</dbReference>
<keyword evidence="6" id="KW-1185">Reference proteome</keyword>
<dbReference type="InterPro" id="IPR000821">
    <property type="entry name" value="Ala_racemase"/>
</dbReference>
<evidence type="ECO:0000256" key="3">
    <source>
        <dbReference type="ARBA" id="ARBA00023235"/>
    </source>
</evidence>
<keyword evidence="3 5" id="KW-0413">Isomerase</keyword>
<accession>A0ABW1X019</accession>
<evidence type="ECO:0000259" key="4">
    <source>
        <dbReference type="Pfam" id="PF01168"/>
    </source>
</evidence>
<evidence type="ECO:0000313" key="6">
    <source>
        <dbReference type="Proteomes" id="UP001596266"/>
    </source>
</evidence>
<keyword evidence="2" id="KW-0663">Pyridoxal phosphate</keyword>
<dbReference type="Proteomes" id="UP001596266">
    <property type="component" value="Unassembled WGS sequence"/>
</dbReference>
<evidence type="ECO:0000256" key="1">
    <source>
        <dbReference type="ARBA" id="ARBA00001933"/>
    </source>
</evidence>
<dbReference type="Pfam" id="PF01168">
    <property type="entry name" value="Ala_racemase_N"/>
    <property type="match status" value="1"/>
</dbReference>
<proteinExistence type="predicted"/>
<comment type="cofactor">
    <cofactor evidence="1">
        <name>pyridoxal 5'-phosphate</name>
        <dbReference type="ChEBI" id="CHEBI:597326"/>
    </cofactor>
</comment>
<evidence type="ECO:0000256" key="2">
    <source>
        <dbReference type="ARBA" id="ARBA00022898"/>
    </source>
</evidence>